<reference evidence="2 3" key="1">
    <citation type="submission" date="2015-02" db="EMBL/GenBank/DDBJ databases">
        <title>Nostoc linckia genome annotation.</title>
        <authorList>
            <person name="Zhou Z."/>
        </authorList>
    </citation>
    <scope>NUCLEOTIDE SEQUENCE [LARGE SCALE GENOMIC DNA]</scope>
    <source>
        <strain evidence="3">z8</strain>
    </source>
</reference>
<gene>
    <name evidence="2" type="ORF">VF08_10705</name>
</gene>
<organism evidence="2 3">
    <name type="scientific">Nostoc linckia z8</name>
    <dbReference type="NCBI Taxonomy" id="1628746"/>
    <lineage>
        <taxon>Bacteria</taxon>
        <taxon>Bacillati</taxon>
        <taxon>Cyanobacteriota</taxon>
        <taxon>Cyanophyceae</taxon>
        <taxon>Nostocales</taxon>
        <taxon>Nostocaceae</taxon>
        <taxon>Nostoc</taxon>
    </lineage>
</organism>
<proteinExistence type="predicted"/>
<protein>
    <submittedName>
        <fullName evidence="2">Uncharacterized protein</fullName>
    </submittedName>
</protein>
<dbReference type="EMBL" id="LAHD01000024">
    <property type="protein sequence ID" value="PHK04564.1"/>
    <property type="molecule type" value="Genomic_DNA"/>
</dbReference>
<evidence type="ECO:0000256" key="1">
    <source>
        <dbReference type="SAM" id="MobiDB-lite"/>
    </source>
</evidence>
<evidence type="ECO:0000313" key="3">
    <source>
        <dbReference type="Proteomes" id="UP000222310"/>
    </source>
</evidence>
<comment type="caution">
    <text evidence="2">The sequence shown here is derived from an EMBL/GenBank/DDBJ whole genome shotgun (WGS) entry which is preliminary data.</text>
</comment>
<sequence length="111" mass="12811">MIRNSKKYSINVDKMGQDVAISISLEIEISPELIDLVLRDLRSDARDFNEARILTEIIRDPIIISSLCQHIEEVKNQDIRYKETPHEDMNNQHLTNPNWSLNTANYTSNGS</sequence>
<evidence type="ECO:0000313" key="2">
    <source>
        <dbReference type="EMBL" id="PHK04564.1"/>
    </source>
</evidence>
<dbReference type="Proteomes" id="UP000222310">
    <property type="component" value="Unassembled WGS sequence"/>
</dbReference>
<feature type="compositionally biased region" description="Polar residues" evidence="1">
    <location>
        <begin position="91"/>
        <end position="111"/>
    </location>
</feature>
<accession>A0A9Q6ELQ2</accession>
<feature type="region of interest" description="Disordered" evidence="1">
    <location>
        <begin position="86"/>
        <end position="111"/>
    </location>
</feature>
<dbReference type="GeneID" id="57096063"/>
<dbReference type="RefSeq" id="WP_099068148.1">
    <property type="nucleotide sequence ID" value="NZ_LAHD01000024.1"/>
</dbReference>
<dbReference type="AlphaFoldDB" id="A0A9Q6ELQ2"/>
<name>A0A9Q6ELQ2_NOSLI</name>